<feature type="transmembrane region" description="Helical" evidence="7">
    <location>
        <begin position="76"/>
        <end position="94"/>
    </location>
</feature>
<dbReference type="RefSeq" id="WP_188967474.1">
    <property type="nucleotide sequence ID" value="NZ_BMKW01000006.1"/>
</dbReference>
<dbReference type="InterPro" id="IPR006726">
    <property type="entry name" value="PHBA_efflux_AaeB/fusaric-R"/>
</dbReference>
<dbReference type="AlphaFoldDB" id="A0A917NPZ5"/>
<accession>A0A917NPZ5</accession>
<evidence type="ECO:0000256" key="7">
    <source>
        <dbReference type="SAM" id="Phobius"/>
    </source>
</evidence>
<keyword evidence="2" id="KW-0813">Transport</keyword>
<dbReference type="PANTHER" id="PTHR30509">
    <property type="entry name" value="P-HYDROXYBENZOIC ACID EFFLUX PUMP SUBUNIT-RELATED"/>
    <property type="match status" value="1"/>
</dbReference>
<proteinExistence type="predicted"/>
<keyword evidence="6 7" id="KW-0472">Membrane</keyword>
<dbReference type="EMBL" id="BMKW01000006">
    <property type="protein sequence ID" value="GGJ17381.1"/>
    <property type="molecule type" value="Genomic_DNA"/>
</dbReference>
<evidence type="ECO:0000313" key="8">
    <source>
        <dbReference type="EMBL" id="GGJ17381.1"/>
    </source>
</evidence>
<protein>
    <recommendedName>
        <fullName evidence="10">FUSC family protein</fullName>
    </recommendedName>
</protein>
<reference evidence="8" key="2">
    <citation type="submission" date="2020-09" db="EMBL/GenBank/DDBJ databases">
        <authorList>
            <person name="Sun Q."/>
            <person name="Zhou Y."/>
        </authorList>
    </citation>
    <scope>NUCLEOTIDE SEQUENCE</scope>
    <source>
        <strain evidence="8">CGMCC 1.3617</strain>
    </source>
</reference>
<dbReference type="GO" id="GO:0022857">
    <property type="term" value="F:transmembrane transporter activity"/>
    <property type="evidence" value="ECO:0007669"/>
    <property type="project" value="InterPro"/>
</dbReference>
<evidence type="ECO:0000256" key="3">
    <source>
        <dbReference type="ARBA" id="ARBA00022475"/>
    </source>
</evidence>
<evidence type="ECO:0000256" key="1">
    <source>
        <dbReference type="ARBA" id="ARBA00004651"/>
    </source>
</evidence>
<dbReference type="PANTHER" id="PTHR30509:SF9">
    <property type="entry name" value="MULTIDRUG RESISTANCE PROTEIN MDTO"/>
    <property type="match status" value="1"/>
</dbReference>
<sequence>MSSVSVPVTAGRWADGLRAAVSSKAPALMFGLRLWASISLSLYLAFWLELDGPALAATSAAFVCQPQLGASLRKGWFRMIGTVAGAVVAVALTAAFPQDRIVFLTLVALWGGACALAATLLRNFASYAAALAGFTAAFIVSDQLGATGGPNGAAFILAVNRVSEVCLGIACAGVIQAVTDLGTARRRLADLLAVLIADLARGIVCTLAEAGPAQPDTQAARRDLLRRVIALDPAVDETIGESTDVRNKSLTLQAAIAGGFAALGAWRAVALRLRLLPGAAAQAQAATVLDGLAPALRAAAGTVQPATWQRDAARLRAQALASADRLFAIPTAAPSERLLANHAARALAGLAEAINGLALLVDAPVASPAGQGGWRLQVPDWGPALVNAGRSVVAIMAVQLLWIVTAWPGGGVAMAWVAIVTALFAPRADQAYAGAFGYLVGTLVSLSAAAILAFAVLPQLNGFPAFTLALAAYFIPAGVLMAIGWRPPVAIGMVGTMAAFLMPTNAMVYDSLAFYNNALALLIGNGAALAAFRLIPPIPAMTRVERLLRLSLRDLRGLALAPRRWSLADWEARLYSRLAALPDQAEPLQRARLLAALDLGIEMLRLRRVVSAAWHAGIATLAEADDLAAVFEAIAGGRSLAAADRLDRLDRRLAARSPTGTLAADAAQWRASMLAVSDLLRAHAAFFDEGSAR</sequence>
<feature type="transmembrane region" description="Helical" evidence="7">
    <location>
        <begin position="490"/>
        <end position="508"/>
    </location>
</feature>
<keyword evidence="5 7" id="KW-1133">Transmembrane helix</keyword>
<keyword evidence="9" id="KW-1185">Reference proteome</keyword>
<comment type="caution">
    <text evidence="8">The sequence shown here is derived from an EMBL/GenBank/DDBJ whole genome shotgun (WGS) entry which is preliminary data.</text>
</comment>
<dbReference type="GO" id="GO:0005886">
    <property type="term" value="C:plasma membrane"/>
    <property type="evidence" value="ECO:0007669"/>
    <property type="project" value="UniProtKB-SubCell"/>
</dbReference>
<evidence type="ECO:0000313" key="9">
    <source>
        <dbReference type="Proteomes" id="UP000661507"/>
    </source>
</evidence>
<organism evidence="8 9">
    <name type="scientific">Neoroseomonas lacus</name>
    <dbReference type="NCBI Taxonomy" id="287609"/>
    <lineage>
        <taxon>Bacteria</taxon>
        <taxon>Pseudomonadati</taxon>
        <taxon>Pseudomonadota</taxon>
        <taxon>Alphaproteobacteria</taxon>
        <taxon>Acetobacterales</taxon>
        <taxon>Acetobacteraceae</taxon>
        <taxon>Neoroseomonas</taxon>
    </lineage>
</organism>
<reference evidence="8" key="1">
    <citation type="journal article" date="2014" name="Int. J. Syst. Evol. Microbiol.">
        <title>Complete genome sequence of Corynebacterium casei LMG S-19264T (=DSM 44701T), isolated from a smear-ripened cheese.</title>
        <authorList>
            <consortium name="US DOE Joint Genome Institute (JGI-PGF)"/>
            <person name="Walter F."/>
            <person name="Albersmeier A."/>
            <person name="Kalinowski J."/>
            <person name="Ruckert C."/>
        </authorList>
    </citation>
    <scope>NUCLEOTIDE SEQUENCE</scope>
    <source>
        <strain evidence="8">CGMCC 1.3617</strain>
    </source>
</reference>
<dbReference type="Pfam" id="PF04632">
    <property type="entry name" value="FUSC"/>
    <property type="match status" value="1"/>
</dbReference>
<gene>
    <name evidence="8" type="ORF">GCM10011320_25900</name>
</gene>
<dbReference type="Proteomes" id="UP000661507">
    <property type="component" value="Unassembled WGS sequence"/>
</dbReference>
<keyword evidence="3" id="KW-1003">Cell membrane</keyword>
<evidence type="ECO:0000256" key="2">
    <source>
        <dbReference type="ARBA" id="ARBA00022448"/>
    </source>
</evidence>
<name>A0A917NPZ5_9PROT</name>
<keyword evidence="4 7" id="KW-0812">Transmembrane</keyword>
<feature type="transmembrane region" description="Helical" evidence="7">
    <location>
        <begin position="400"/>
        <end position="424"/>
    </location>
</feature>
<evidence type="ECO:0008006" key="10">
    <source>
        <dbReference type="Google" id="ProtNLM"/>
    </source>
</evidence>
<evidence type="ECO:0000256" key="5">
    <source>
        <dbReference type="ARBA" id="ARBA00022989"/>
    </source>
</evidence>
<feature type="transmembrane region" description="Helical" evidence="7">
    <location>
        <begin position="463"/>
        <end position="483"/>
    </location>
</feature>
<evidence type="ECO:0000256" key="6">
    <source>
        <dbReference type="ARBA" id="ARBA00023136"/>
    </source>
</evidence>
<feature type="transmembrane region" description="Helical" evidence="7">
    <location>
        <begin position="436"/>
        <end position="457"/>
    </location>
</feature>
<feature type="transmembrane region" description="Helical" evidence="7">
    <location>
        <begin position="514"/>
        <end position="535"/>
    </location>
</feature>
<feature type="transmembrane region" description="Helical" evidence="7">
    <location>
        <begin position="27"/>
        <end position="48"/>
    </location>
</feature>
<evidence type="ECO:0000256" key="4">
    <source>
        <dbReference type="ARBA" id="ARBA00022692"/>
    </source>
</evidence>
<feature type="transmembrane region" description="Helical" evidence="7">
    <location>
        <begin position="101"/>
        <end position="121"/>
    </location>
</feature>
<comment type="subcellular location">
    <subcellularLocation>
        <location evidence="1">Cell membrane</location>
        <topology evidence="1">Multi-pass membrane protein</topology>
    </subcellularLocation>
</comment>